<dbReference type="PANTHER" id="PTHR43584">
    <property type="entry name" value="NUCLEOTIDYL TRANSFERASE"/>
    <property type="match status" value="1"/>
</dbReference>
<dbReference type="OrthoDB" id="9802794at2"/>
<keyword evidence="1" id="KW-0808">Transferase</keyword>
<proteinExistence type="predicted"/>
<dbReference type="eggNOG" id="COG1213">
    <property type="taxonomic scope" value="Bacteria"/>
</dbReference>
<sequence length="238" mass="27421">MKALILNSGIGKRMGALTQDNPKCLVEVQENETILSRQVRALFNNGITEIIITTGPFAEQIKTYMTEKFPQVQVEYVSNPRYDSTNYIYSILLAKDLLDGELVLMHGDLVFEEMLLQKLLSSKQQNTVLVNPQVKLPEKDFKARIIDERIQKISIDIFGPDCFFLIPMYKLSYQFFSRWLTEMEVFKQEGKLGVYAEEALNVILPQVILEPFYFRQEFCSEIDNLTDLLNVRNALSGT</sequence>
<comment type="caution">
    <text evidence="4">The sequence shown here is derived from an EMBL/GenBank/DDBJ whole genome shotgun (WGS) entry which is preliminary data.</text>
</comment>
<dbReference type="InterPro" id="IPR005835">
    <property type="entry name" value="NTP_transferase_dom"/>
</dbReference>
<organism evidence="4 5">
    <name type="scientific">Dethiobacter alkaliphilus AHT 1</name>
    <dbReference type="NCBI Taxonomy" id="555088"/>
    <lineage>
        <taxon>Bacteria</taxon>
        <taxon>Bacillati</taxon>
        <taxon>Bacillota</taxon>
        <taxon>Dethiobacteria</taxon>
        <taxon>Dethiobacterales</taxon>
        <taxon>Dethiobacteraceae</taxon>
        <taxon>Dethiobacter</taxon>
    </lineage>
</organism>
<evidence type="ECO:0000256" key="1">
    <source>
        <dbReference type="ARBA" id="ARBA00022679"/>
    </source>
</evidence>
<evidence type="ECO:0000313" key="5">
    <source>
        <dbReference type="Proteomes" id="UP000006443"/>
    </source>
</evidence>
<dbReference type="STRING" id="555088.DealDRAFT_1640"/>
<accession>C0GGS6</accession>
<reference evidence="4 5" key="1">
    <citation type="submission" date="2009-02" db="EMBL/GenBank/DDBJ databases">
        <title>Sequencing of the draft genome and assembly of Dethiobacter alkaliphilus AHT 1.</title>
        <authorList>
            <consortium name="US DOE Joint Genome Institute (JGI-PGF)"/>
            <person name="Lucas S."/>
            <person name="Copeland A."/>
            <person name="Lapidus A."/>
            <person name="Glavina del Rio T."/>
            <person name="Dalin E."/>
            <person name="Tice H."/>
            <person name="Bruce D."/>
            <person name="Goodwin L."/>
            <person name="Pitluck S."/>
            <person name="Larimer F."/>
            <person name="Land M.L."/>
            <person name="Hauser L."/>
            <person name="Muyzer G."/>
        </authorList>
    </citation>
    <scope>NUCLEOTIDE SEQUENCE [LARGE SCALE GENOMIC DNA]</scope>
    <source>
        <strain evidence="4 5">AHT 1</strain>
    </source>
</reference>
<keyword evidence="5" id="KW-1185">Reference proteome</keyword>
<name>C0GGS6_DETAL</name>
<dbReference type="AlphaFoldDB" id="C0GGS6"/>
<dbReference type="Gene3D" id="3.90.550.10">
    <property type="entry name" value="Spore Coat Polysaccharide Biosynthesis Protein SpsA, Chain A"/>
    <property type="match status" value="1"/>
</dbReference>
<dbReference type="InterPro" id="IPR029044">
    <property type="entry name" value="Nucleotide-diphossugar_trans"/>
</dbReference>
<dbReference type="Pfam" id="PF00483">
    <property type="entry name" value="NTP_transferase"/>
    <property type="match status" value="1"/>
</dbReference>
<dbReference type="InterPro" id="IPR050065">
    <property type="entry name" value="GlmU-like"/>
</dbReference>
<dbReference type="GO" id="GO:0016779">
    <property type="term" value="F:nucleotidyltransferase activity"/>
    <property type="evidence" value="ECO:0007669"/>
    <property type="project" value="UniProtKB-KW"/>
</dbReference>
<protein>
    <submittedName>
        <fullName evidence="4">Hemolysin erythrocyte lysis protein 2</fullName>
    </submittedName>
</protein>
<dbReference type="PANTHER" id="PTHR43584:SF8">
    <property type="entry name" value="N-ACETYLMURAMATE ALPHA-1-PHOSPHATE URIDYLYLTRANSFERASE"/>
    <property type="match status" value="1"/>
</dbReference>
<evidence type="ECO:0000313" key="4">
    <source>
        <dbReference type="EMBL" id="EEG77517.1"/>
    </source>
</evidence>
<gene>
    <name evidence="4" type="ORF">DealDRAFT_1640</name>
</gene>
<dbReference type="RefSeq" id="WP_008516517.1">
    <property type="nucleotide sequence ID" value="NZ_ACJM01000007.1"/>
</dbReference>
<evidence type="ECO:0000256" key="2">
    <source>
        <dbReference type="ARBA" id="ARBA00022695"/>
    </source>
</evidence>
<dbReference type="SUPFAM" id="SSF53448">
    <property type="entry name" value="Nucleotide-diphospho-sugar transferases"/>
    <property type="match status" value="1"/>
</dbReference>
<dbReference type="Proteomes" id="UP000006443">
    <property type="component" value="Unassembled WGS sequence"/>
</dbReference>
<feature type="domain" description="Nucleotidyl transferase" evidence="3">
    <location>
        <begin position="2"/>
        <end position="125"/>
    </location>
</feature>
<keyword evidence="2" id="KW-0548">Nucleotidyltransferase</keyword>
<evidence type="ECO:0000259" key="3">
    <source>
        <dbReference type="Pfam" id="PF00483"/>
    </source>
</evidence>
<dbReference type="EMBL" id="ACJM01000007">
    <property type="protein sequence ID" value="EEG77517.1"/>
    <property type="molecule type" value="Genomic_DNA"/>
</dbReference>